<dbReference type="RefSeq" id="WP_241275898.1">
    <property type="nucleotide sequence ID" value="NZ_JAKZGS010000015.1"/>
</dbReference>
<evidence type="ECO:0000313" key="2">
    <source>
        <dbReference type="Proteomes" id="UP001165488"/>
    </source>
</evidence>
<dbReference type="SUPFAM" id="SSF46689">
    <property type="entry name" value="Homeodomain-like"/>
    <property type="match status" value="1"/>
</dbReference>
<dbReference type="EMBL" id="JAKZGS010000015">
    <property type="protein sequence ID" value="MCH7399400.1"/>
    <property type="molecule type" value="Genomic_DNA"/>
</dbReference>
<keyword evidence="2" id="KW-1185">Reference proteome</keyword>
<organism evidence="1 2">
    <name type="scientific">Belliella calami</name>
    <dbReference type="NCBI Taxonomy" id="2923436"/>
    <lineage>
        <taxon>Bacteria</taxon>
        <taxon>Pseudomonadati</taxon>
        <taxon>Bacteroidota</taxon>
        <taxon>Cytophagia</taxon>
        <taxon>Cytophagales</taxon>
        <taxon>Cyclobacteriaceae</taxon>
        <taxon>Belliella</taxon>
    </lineage>
</organism>
<dbReference type="Gene3D" id="1.10.357.10">
    <property type="entry name" value="Tetracycline Repressor, domain 2"/>
    <property type="match status" value="1"/>
</dbReference>
<protein>
    <submittedName>
        <fullName evidence="1">TetR/AcrR family transcriptional regulator</fullName>
    </submittedName>
</protein>
<gene>
    <name evidence="1" type="ORF">MM236_15465</name>
</gene>
<sequence>MDHREKELKLFLAIEELFLTNGHVSLGINRVAKKSGLDKSYIYRKYGSFESLLEKYFKQKDFWSTKVDQMSQAIIPDSPFTFKQIIDFYLHKQFDSILSDEQLQKLMIWSISEENDLMKSFVSKREKVGEGLFEMSGEFLKDLPIDFRAVSAINVAAIYYLSLHAATNNGTFCGLNLNDKEDQDKIKKAISYINGVFLK</sequence>
<accession>A0ABS9UT90</accession>
<dbReference type="InterPro" id="IPR009057">
    <property type="entry name" value="Homeodomain-like_sf"/>
</dbReference>
<comment type="caution">
    <text evidence="1">The sequence shown here is derived from an EMBL/GenBank/DDBJ whole genome shotgun (WGS) entry which is preliminary data.</text>
</comment>
<reference evidence="1" key="1">
    <citation type="submission" date="2022-03" db="EMBL/GenBank/DDBJ databases">
        <title>De novo assembled genomes of Belliella spp. (Cyclobacteriaceae) strains.</title>
        <authorList>
            <person name="Szabo A."/>
            <person name="Korponai K."/>
            <person name="Felfoldi T."/>
        </authorList>
    </citation>
    <scope>NUCLEOTIDE SEQUENCE</scope>
    <source>
        <strain evidence="1">DSM 107340</strain>
    </source>
</reference>
<name>A0ABS9UT90_9BACT</name>
<dbReference type="Proteomes" id="UP001165488">
    <property type="component" value="Unassembled WGS sequence"/>
</dbReference>
<proteinExistence type="predicted"/>
<evidence type="ECO:0000313" key="1">
    <source>
        <dbReference type="EMBL" id="MCH7399400.1"/>
    </source>
</evidence>